<reference evidence="3" key="1">
    <citation type="journal article" date="2020" name="Stud. Mycol.">
        <title>101 Dothideomycetes genomes: a test case for predicting lifestyles and emergence of pathogens.</title>
        <authorList>
            <person name="Haridas S."/>
            <person name="Albert R."/>
            <person name="Binder M."/>
            <person name="Bloem J."/>
            <person name="Labutti K."/>
            <person name="Salamov A."/>
            <person name="Andreopoulos B."/>
            <person name="Baker S."/>
            <person name="Barry K."/>
            <person name="Bills G."/>
            <person name="Bluhm B."/>
            <person name="Cannon C."/>
            <person name="Castanera R."/>
            <person name="Culley D."/>
            <person name="Daum C."/>
            <person name="Ezra D."/>
            <person name="Gonzalez J."/>
            <person name="Henrissat B."/>
            <person name="Kuo A."/>
            <person name="Liang C."/>
            <person name="Lipzen A."/>
            <person name="Lutzoni F."/>
            <person name="Magnuson J."/>
            <person name="Mondo S."/>
            <person name="Nolan M."/>
            <person name="Ohm R."/>
            <person name="Pangilinan J."/>
            <person name="Park H.-J."/>
            <person name="Ramirez L."/>
            <person name="Alfaro M."/>
            <person name="Sun H."/>
            <person name="Tritt A."/>
            <person name="Yoshinaga Y."/>
            <person name="Zwiers L.-H."/>
            <person name="Turgeon B."/>
            <person name="Goodwin S."/>
            <person name="Spatafora J."/>
            <person name="Crous P."/>
            <person name="Grigoriev I."/>
        </authorList>
    </citation>
    <scope>NUCLEOTIDE SEQUENCE</scope>
    <source>
        <strain evidence="3">CBS 207.26</strain>
    </source>
</reference>
<gene>
    <name evidence="3" type="ORF">K469DRAFT_748855</name>
</gene>
<dbReference type="EMBL" id="ML994626">
    <property type="protein sequence ID" value="KAF2187598.1"/>
    <property type="molecule type" value="Genomic_DNA"/>
</dbReference>
<protein>
    <submittedName>
        <fullName evidence="3">Uncharacterized protein</fullName>
    </submittedName>
</protein>
<feature type="compositionally biased region" description="Polar residues" evidence="1">
    <location>
        <begin position="404"/>
        <end position="418"/>
    </location>
</feature>
<feature type="region of interest" description="Disordered" evidence="1">
    <location>
        <begin position="358"/>
        <end position="456"/>
    </location>
</feature>
<organism evidence="3 4">
    <name type="scientific">Zopfia rhizophila CBS 207.26</name>
    <dbReference type="NCBI Taxonomy" id="1314779"/>
    <lineage>
        <taxon>Eukaryota</taxon>
        <taxon>Fungi</taxon>
        <taxon>Dikarya</taxon>
        <taxon>Ascomycota</taxon>
        <taxon>Pezizomycotina</taxon>
        <taxon>Dothideomycetes</taxon>
        <taxon>Dothideomycetes incertae sedis</taxon>
        <taxon>Zopfiaceae</taxon>
        <taxon>Zopfia</taxon>
    </lineage>
</organism>
<dbReference type="Proteomes" id="UP000800200">
    <property type="component" value="Unassembled WGS sequence"/>
</dbReference>
<keyword evidence="2" id="KW-0732">Signal</keyword>
<dbReference type="OrthoDB" id="3798622at2759"/>
<proteinExistence type="predicted"/>
<feature type="compositionally biased region" description="Low complexity" evidence="1">
    <location>
        <begin position="419"/>
        <end position="456"/>
    </location>
</feature>
<name>A0A6A6EAN9_9PEZI</name>
<evidence type="ECO:0000256" key="2">
    <source>
        <dbReference type="SAM" id="SignalP"/>
    </source>
</evidence>
<evidence type="ECO:0000256" key="1">
    <source>
        <dbReference type="SAM" id="MobiDB-lite"/>
    </source>
</evidence>
<keyword evidence="4" id="KW-1185">Reference proteome</keyword>
<feature type="chain" id="PRO_5025496643" evidence="2">
    <location>
        <begin position="22"/>
        <end position="571"/>
    </location>
</feature>
<sequence>MRIFNFEFLCASLLLLTGVDALPSTQLAKRALSFDASCNTKYGKLTAKQYLEKSMDLMPDMAKSGKDALDKVVEQINWQLAGSPEASKPNMDVKDWSRIKKTYFQLFGELTKDNFMTEAPKHVSNLKLVQESLSRMMKSRRPDLIIHCNDDWLKEENDQGAAGKPPTEPKLKGPSYKWLYDTDRKEWIQKKGGKPCKGRKSAVTFINDDTDKRQERITFCKAYFDIQAELEKDGQPQIWDLDKKNLPAKFKNYASGGVTEDFHVSAFGRKFGTKWFHEFQHTHLFNPKKNEIKDQEIAGGPDGAAYTWEWTTKLAKQKGNALATRNVENILYWCITMYFDEYKWSTGNPVKVNAPAGIPAPAAGEKRAAAKPKPPKTQKPADPPKSTKAADPPKSTKAADPPKSSETPSRPSSTQAPNSSRAVSSASASKSSVASSGITSASVSRSVSSSSMSITSSASCSSTLCTLTTKGSSSSASSTSSGRVAIYTDEAEAIGIDDMKAAAITAVAASIASAELTMGDGVGFAAATGGDIGTIGTLRPTGLNATWTVPTLSVTATATLPVEDAEQTEEA</sequence>
<evidence type="ECO:0000313" key="3">
    <source>
        <dbReference type="EMBL" id="KAF2187598.1"/>
    </source>
</evidence>
<feature type="signal peptide" evidence="2">
    <location>
        <begin position="1"/>
        <end position="21"/>
    </location>
</feature>
<dbReference type="AlphaFoldDB" id="A0A6A6EAN9"/>
<feature type="region of interest" description="Disordered" evidence="1">
    <location>
        <begin position="156"/>
        <end position="175"/>
    </location>
</feature>
<accession>A0A6A6EAN9</accession>
<evidence type="ECO:0000313" key="4">
    <source>
        <dbReference type="Proteomes" id="UP000800200"/>
    </source>
</evidence>